<evidence type="ECO:0000313" key="5">
    <source>
        <dbReference type="Proteomes" id="UP000486351"/>
    </source>
</evidence>
<dbReference type="AlphaFoldDB" id="A0A6A3JR77"/>
<reference evidence="4 5" key="1">
    <citation type="submission" date="2018-09" db="EMBL/GenBank/DDBJ databases">
        <title>Genomic investigation of the strawberry pathogen Phytophthora fragariae indicates pathogenicity is determined by transcriptional variation in three key races.</title>
        <authorList>
            <person name="Adams T.M."/>
            <person name="Armitage A.D."/>
            <person name="Sobczyk M.K."/>
            <person name="Bates H.J."/>
            <person name="Dunwell J.M."/>
            <person name="Nellist C.F."/>
            <person name="Harrison R.J."/>
        </authorList>
    </citation>
    <scope>NUCLEOTIDE SEQUENCE [LARGE SCALE GENOMIC DNA]</scope>
    <source>
        <strain evidence="3 5">NOV-77</strain>
        <strain evidence="2 4">SCRP245</strain>
    </source>
</reference>
<evidence type="ECO:0000313" key="3">
    <source>
        <dbReference type="EMBL" id="KAE9341864.1"/>
    </source>
</evidence>
<proteinExistence type="predicted"/>
<accession>A0A6A3JR77</accession>
<dbReference type="EMBL" id="QXFY01000526">
    <property type="protein sequence ID" value="KAE9341864.1"/>
    <property type="molecule type" value="Genomic_DNA"/>
</dbReference>
<evidence type="ECO:0000256" key="1">
    <source>
        <dbReference type="SAM" id="MobiDB-lite"/>
    </source>
</evidence>
<comment type="caution">
    <text evidence="2">The sequence shown here is derived from an EMBL/GenBank/DDBJ whole genome shotgun (WGS) entry which is preliminary data.</text>
</comment>
<dbReference type="Proteomes" id="UP000460718">
    <property type="component" value="Unassembled WGS sequence"/>
</dbReference>
<feature type="compositionally biased region" description="Basic residues" evidence="1">
    <location>
        <begin position="94"/>
        <end position="106"/>
    </location>
</feature>
<name>A0A6A3JR77_9STRA</name>
<evidence type="ECO:0000313" key="4">
    <source>
        <dbReference type="Proteomes" id="UP000460718"/>
    </source>
</evidence>
<organism evidence="2 4">
    <name type="scientific">Phytophthora fragariae</name>
    <dbReference type="NCBI Taxonomy" id="53985"/>
    <lineage>
        <taxon>Eukaryota</taxon>
        <taxon>Sar</taxon>
        <taxon>Stramenopiles</taxon>
        <taxon>Oomycota</taxon>
        <taxon>Peronosporomycetes</taxon>
        <taxon>Peronosporales</taxon>
        <taxon>Peronosporaceae</taxon>
        <taxon>Phytophthora</taxon>
    </lineage>
</organism>
<feature type="compositionally biased region" description="Low complexity" evidence="1">
    <location>
        <begin position="119"/>
        <end position="131"/>
    </location>
</feature>
<evidence type="ECO:0008006" key="6">
    <source>
        <dbReference type="Google" id="ProtNLM"/>
    </source>
</evidence>
<protein>
    <recommendedName>
        <fullName evidence="6">PiggyBac transposable element-derived protein 4 C-terminal zinc-ribbon domain-containing protein</fullName>
    </recommendedName>
</protein>
<evidence type="ECO:0000313" key="2">
    <source>
        <dbReference type="EMBL" id="KAE8995978.1"/>
    </source>
</evidence>
<feature type="region of interest" description="Disordered" evidence="1">
    <location>
        <begin position="90"/>
        <end position="148"/>
    </location>
</feature>
<dbReference type="Proteomes" id="UP000486351">
    <property type="component" value="Unassembled WGS sequence"/>
</dbReference>
<sequence length="148" mass="16611">MQTDEWSKGDGDETWKRRQRACKVCSVLKRADQARGGETTFYCSACKLKNSSKHAPASRVFLCNKVKHQSNGVATSCFEIWHKHWKDGTMIPQARRKRKLRARKPARLSGSEENGEGGSSEQSSGDSASVSPPLRRQRTRAIDDSDKD</sequence>
<dbReference type="EMBL" id="QXFW01001131">
    <property type="protein sequence ID" value="KAE8995978.1"/>
    <property type="molecule type" value="Genomic_DNA"/>
</dbReference>
<gene>
    <name evidence="3" type="ORF">PF008_g10432</name>
    <name evidence="2" type="ORF">PF011_g16095</name>
</gene>